<organism evidence="2 3">
    <name type="scientific">Pelobates cultripes</name>
    <name type="common">Western spadefoot toad</name>
    <dbReference type="NCBI Taxonomy" id="61616"/>
    <lineage>
        <taxon>Eukaryota</taxon>
        <taxon>Metazoa</taxon>
        <taxon>Chordata</taxon>
        <taxon>Craniata</taxon>
        <taxon>Vertebrata</taxon>
        <taxon>Euteleostomi</taxon>
        <taxon>Amphibia</taxon>
        <taxon>Batrachia</taxon>
        <taxon>Anura</taxon>
        <taxon>Pelobatoidea</taxon>
        <taxon>Pelobatidae</taxon>
        <taxon>Pelobates</taxon>
    </lineage>
</organism>
<feature type="compositionally biased region" description="Polar residues" evidence="1">
    <location>
        <begin position="57"/>
        <end position="67"/>
    </location>
</feature>
<dbReference type="AlphaFoldDB" id="A0AAD1VUA5"/>
<reference evidence="2" key="1">
    <citation type="submission" date="2022-03" db="EMBL/GenBank/DDBJ databases">
        <authorList>
            <person name="Alioto T."/>
            <person name="Alioto T."/>
            <person name="Gomez Garrido J."/>
        </authorList>
    </citation>
    <scope>NUCLEOTIDE SEQUENCE</scope>
</reference>
<evidence type="ECO:0000256" key="1">
    <source>
        <dbReference type="SAM" id="MobiDB-lite"/>
    </source>
</evidence>
<proteinExistence type="predicted"/>
<protein>
    <submittedName>
        <fullName evidence="2">Uncharacterized protein</fullName>
    </submittedName>
</protein>
<keyword evidence="3" id="KW-1185">Reference proteome</keyword>
<dbReference type="EMBL" id="OW240913">
    <property type="protein sequence ID" value="CAH2251937.1"/>
    <property type="molecule type" value="Genomic_DNA"/>
</dbReference>
<evidence type="ECO:0000313" key="3">
    <source>
        <dbReference type="Proteomes" id="UP001295444"/>
    </source>
</evidence>
<feature type="region of interest" description="Disordered" evidence="1">
    <location>
        <begin position="41"/>
        <end position="72"/>
    </location>
</feature>
<accession>A0AAD1VUA5</accession>
<name>A0AAD1VUA5_PELCU</name>
<sequence>MESKHLCLNCLHKVAAPSPLTPTQSPDIRAWIRQEVAQGISEAMESSKRSTKRPRQRQVSSESSASDYQDPAEEFQILDQVFSSENEEEFVSEYLD</sequence>
<evidence type="ECO:0000313" key="2">
    <source>
        <dbReference type="EMBL" id="CAH2251937.1"/>
    </source>
</evidence>
<dbReference type="Proteomes" id="UP001295444">
    <property type="component" value="Chromosome 02"/>
</dbReference>
<gene>
    <name evidence="2" type="ORF">PECUL_23A008901</name>
</gene>
<feature type="non-terminal residue" evidence="2">
    <location>
        <position position="96"/>
    </location>
</feature>